<dbReference type="EMBL" id="FN554964">
    <property type="protein sequence ID" value="CBH08840.1"/>
    <property type="molecule type" value="Genomic_DNA"/>
</dbReference>
<dbReference type="RefSeq" id="XP_011771281.1">
    <property type="nucleotide sequence ID" value="XM_011772979.1"/>
</dbReference>
<accession>C9ZHW9</accession>
<evidence type="ECO:0000313" key="2">
    <source>
        <dbReference type="Proteomes" id="UP000002316"/>
    </source>
</evidence>
<dbReference type="AlphaFoldDB" id="C9ZHW9"/>
<protein>
    <submittedName>
        <fullName evidence="1">Uncharacterized protein</fullName>
    </submittedName>
</protein>
<gene>
    <name evidence="1" type="ORF">TbgDal_I330</name>
</gene>
<name>C9ZHW9_TRYB9</name>
<proteinExistence type="predicted"/>
<organism evidence="1 2">
    <name type="scientific">Trypanosoma brucei gambiense (strain MHOM/CI/86/DAL972)</name>
    <dbReference type="NCBI Taxonomy" id="679716"/>
    <lineage>
        <taxon>Eukaryota</taxon>
        <taxon>Discoba</taxon>
        <taxon>Euglenozoa</taxon>
        <taxon>Kinetoplastea</taxon>
        <taxon>Metakinetoplastina</taxon>
        <taxon>Trypanosomatida</taxon>
        <taxon>Trypanosomatidae</taxon>
        <taxon>Trypanosoma</taxon>
    </lineage>
</organism>
<dbReference type="Proteomes" id="UP000002316">
    <property type="component" value="Chromosome 1"/>
</dbReference>
<dbReference type="KEGG" id="tbg:TbgDal_I330"/>
<dbReference type="GeneID" id="23858422"/>
<sequence>MLLFSLRGMRSSCRGVRWAGYNSAPDVSGRFYWIYSFCNVSLDTVGVEHRHIKTFASVLQGVSAQYYLRKHPSHSPFWPTPLSRNKGPRYCSTHRAAAGGPS</sequence>
<reference evidence="2" key="1">
    <citation type="journal article" date="2010" name="PLoS Negl. Trop. Dis.">
        <title>The genome sequence of Trypanosoma brucei gambiense, causative agent of chronic human african trypanosomiasis.</title>
        <authorList>
            <person name="Jackson A.P."/>
            <person name="Sanders M."/>
            <person name="Berry A."/>
            <person name="McQuillan J."/>
            <person name="Aslett M.A."/>
            <person name="Quail M.A."/>
            <person name="Chukualim B."/>
            <person name="Capewell P."/>
            <person name="MacLeod A."/>
            <person name="Melville S.E."/>
            <person name="Gibson W."/>
            <person name="Barry J.D."/>
            <person name="Berriman M."/>
            <person name="Hertz-Fowler C."/>
        </authorList>
    </citation>
    <scope>NUCLEOTIDE SEQUENCE [LARGE SCALE GENOMIC DNA]</scope>
    <source>
        <strain evidence="2">MHOM/CI/86/DAL972</strain>
    </source>
</reference>
<evidence type="ECO:0000313" key="1">
    <source>
        <dbReference type="EMBL" id="CBH08840.1"/>
    </source>
</evidence>